<accession>A0AAU3H393</accession>
<dbReference type="Pfam" id="PF01145">
    <property type="entry name" value="Band_7"/>
    <property type="match status" value="1"/>
</dbReference>
<feature type="compositionally biased region" description="Low complexity" evidence="1">
    <location>
        <begin position="250"/>
        <end position="268"/>
    </location>
</feature>
<feature type="transmembrane region" description="Helical" evidence="2">
    <location>
        <begin position="452"/>
        <end position="475"/>
    </location>
</feature>
<feature type="compositionally biased region" description="Low complexity" evidence="1">
    <location>
        <begin position="366"/>
        <end position="377"/>
    </location>
</feature>
<dbReference type="AlphaFoldDB" id="A0AAU3H393"/>
<evidence type="ECO:0000313" key="4">
    <source>
        <dbReference type="EMBL" id="WTY97671.1"/>
    </source>
</evidence>
<feature type="domain" description="Band 7" evidence="3">
    <location>
        <begin position="479"/>
        <end position="640"/>
    </location>
</feature>
<name>A0AAU3H393_9ACTN</name>
<organism evidence="4">
    <name type="scientific">Streptomyces sp. NBC_01401</name>
    <dbReference type="NCBI Taxonomy" id="2903854"/>
    <lineage>
        <taxon>Bacteria</taxon>
        <taxon>Bacillati</taxon>
        <taxon>Actinomycetota</taxon>
        <taxon>Actinomycetes</taxon>
        <taxon>Kitasatosporales</taxon>
        <taxon>Streptomycetaceae</taxon>
        <taxon>Streptomyces</taxon>
    </lineage>
</organism>
<keyword evidence="2" id="KW-0812">Transmembrane</keyword>
<feature type="transmembrane region" description="Helical" evidence="2">
    <location>
        <begin position="409"/>
        <end position="432"/>
    </location>
</feature>
<keyword evidence="2" id="KW-1133">Transmembrane helix</keyword>
<gene>
    <name evidence="4" type="ORF">OG626_23655</name>
</gene>
<evidence type="ECO:0000259" key="3">
    <source>
        <dbReference type="Pfam" id="PF01145"/>
    </source>
</evidence>
<dbReference type="EMBL" id="CP109535">
    <property type="protein sequence ID" value="WTY97671.1"/>
    <property type="molecule type" value="Genomic_DNA"/>
</dbReference>
<sequence>MRSTENVRGEWDELGERAAGDARDTRVIVPGPGVANAQGETPAEVAPAAPAVVQPVVGTAAVEDDIPADLGPALDAVAGVGRTAAAPSVVGDPMGLGLGPDLDPGPGPGGEREPEPATGPAGLGPGASPVPPPEAGQADPDRGLGLGREPVRGSELPGPEQVPGPAELGRDLTAESAPEPGSAGRGPDMDPDLSPGREPVRGPEPLGPGRLTGPAELGLDLPAASVAESGPVGLDMDMDPGPDRDPVRNPEPLELGPDLEPEQVLAASGEGGVEVEPPEAGPQGWAWGEAPDLRKADAGGARQLHGEERAPVTLAAGTTDPVAWWGAGRRQPVITTETTAPIPVHLLFRDDDRDGPPTGGPGIPGGTTATGTGTTRRPPLPRSRRAPQRPTRPSPLADPRLSERRGPELPGWAALFTAATAAVAGLGVLGWQGALPAEVTGRLGLGARAYDGIGTVAWALLGLAVAVVLFALCGLGRGRSGHASVLTLFGDYRGSVRRTGLLWISPLLRRRRVDVRLRHWRSEPLSAVDASGTALRAVVLVVWRVRDTARATLGVADHEWYLRDQVEAALARVLSQLPADAFDGTTRTLRDAEAVGDALTRMVKADCVPVGIEVYSAQPTGIEYAPEVAAAMQRCRVAAIDAKHRDGVLTSVVDAVDDTVGRLTARGLVELDAYEHKALVRDLTVAFYTGRGSADGV</sequence>
<protein>
    <submittedName>
        <fullName evidence="4">SPFH domain-containing protein</fullName>
    </submittedName>
</protein>
<dbReference type="PANTHER" id="PTHR43446">
    <property type="entry name" value="MEMBRANE PROTEIN-RELATED"/>
    <property type="match status" value="1"/>
</dbReference>
<dbReference type="Gene3D" id="3.30.479.30">
    <property type="entry name" value="Band 7 domain"/>
    <property type="match status" value="1"/>
</dbReference>
<proteinExistence type="predicted"/>
<feature type="compositionally biased region" description="Low complexity" evidence="1">
    <location>
        <begin position="91"/>
        <end position="104"/>
    </location>
</feature>
<reference evidence="4" key="1">
    <citation type="submission" date="2022-10" db="EMBL/GenBank/DDBJ databases">
        <title>The complete genomes of actinobacterial strains from the NBC collection.</title>
        <authorList>
            <person name="Joergensen T.S."/>
            <person name="Alvarez Arevalo M."/>
            <person name="Sterndorff E.B."/>
            <person name="Faurdal D."/>
            <person name="Vuksanovic O."/>
            <person name="Mourched A.-S."/>
            <person name="Charusanti P."/>
            <person name="Shaw S."/>
            <person name="Blin K."/>
            <person name="Weber T."/>
        </authorList>
    </citation>
    <scope>NUCLEOTIDE SEQUENCE</scope>
    <source>
        <strain evidence="4">NBC_01401</strain>
    </source>
</reference>
<feature type="region of interest" description="Disordered" evidence="1">
    <location>
        <begin position="86"/>
        <end position="315"/>
    </location>
</feature>
<evidence type="ECO:0000256" key="2">
    <source>
        <dbReference type="SAM" id="Phobius"/>
    </source>
</evidence>
<feature type="region of interest" description="Disordered" evidence="1">
    <location>
        <begin position="347"/>
        <end position="404"/>
    </location>
</feature>
<dbReference type="InterPro" id="IPR036013">
    <property type="entry name" value="Band_7/SPFH_dom_sf"/>
</dbReference>
<dbReference type="InterPro" id="IPR001107">
    <property type="entry name" value="Band_7"/>
</dbReference>
<evidence type="ECO:0000256" key="1">
    <source>
        <dbReference type="SAM" id="MobiDB-lite"/>
    </source>
</evidence>
<dbReference type="SUPFAM" id="SSF117892">
    <property type="entry name" value="Band 7/SPFH domain"/>
    <property type="match status" value="1"/>
</dbReference>
<dbReference type="PANTHER" id="PTHR43446:SF1">
    <property type="entry name" value="BAND 7 DOMAIN-CONTAINING PROTEIN"/>
    <property type="match status" value="1"/>
</dbReference>
<keyword evidence="2" id="KW-0472">Membrane</keyword>